<comment type="caution">
    <text evidence="2">The sequence shown here is derived from an EMBL/GenBank/DDBJ whole genome shotgun (WGS) entry which is preliminary data.</text>
</comment>
<dbReference type="AlphaFoldDB" id="A0A835CIC2"/>
<keyword evidence="3" id="KW-1185">Reference proteome</keyword>
<evidence type="ECO:0000256" key="1">
    <source>
        <dbReference type="SAM" id="MobiDB-lite"/>
    </source>
</evidence>
<gene>
    <name evidence="2" type="ORF">G2W53_001146</name>
</gene>
<sequence>MPPPPSDPSPPSSVHSTIQPDTQAPHEAPTGSSSGAHPFSRPCGKDPADGKIWIYLDKDSSAAGDASAGVVIRNWEGRVLAALASGLPCRTRWQFLKLKRFIDVTKRQPTHNWTERIEDDKVPRGVKATISKTTH</sequence>
<evidence type="ECO:0000313" key="3">
    <source>
        <dbReference type="Proteomes" id="UP000634136"/>
    </source>
</evidence>
<organism evidence="2 3">
    <name type="scientific">Senna tora</name>
    <dbReference type="NCBI Taxonomy" id="362788"/>
    <lineage>
        <taxon>Eukaryota</taxon>
        <taxon>Viridiplantae</taxon>
        <taxon>Streptophyta</taxon>
        <taxon>Embryophyta</taxon>
        <taxon>Tracheophyta</taxon>
        <taxon>Spermatophyta</taxon>
        <taxon>Magnoliopsida</taxon>
        <taxon>eudicotyledons</taxon>
        <taxon>Gunneridae</taxon>
        <taxon>Pentapetalae</taxon>
        <taxon>rosids</taxon>
        <taxon>fabids</taxon>
        <taxon>Fabales</taxon>
        <taxon>Fabaceae</taxon>
        <taxon>Caesalpinioideae</taxon>
        <taxon>Cassia clade</taxon>
        <taxon>Senna</taxon>
    </lineage>
</organism>
<reference evidence="2" key="1">
    <citation type="submission" date="2020-09" db="EMBL/GenBank/DDBJ databases">
        <title>Genome-Enabled Discovery of Anthraquinone Biosynthesis in Senna tora.</title>
        <authorList>
            <person name="Kang S.-H."/>
            <person name="Pandey R.P."/>
            <person name="Lee C.-M."/>
            <person name="Sim J.-S."/>
            <person name="Jeong J.-T."/>
            <person name="Choi B.-S."/>
            <person name="Jung M."/>
            <person name="Ginzburg D."/>
            <person name="Zhao K."/>
            <person name="Won S.Y."/>
            <person name="Oh T.-J."/>
            <person name="Yu Y."/>
            <person name="Kim N.-H."/>
            <person name="Lee O.R."/>
            <person name="Lee T.-H."/>
            <person name="Bashyal P."/>
            <person name="Kim T.-S."/>
            <person name="Lee W.-H."/>
            <person name="Kawkins C."/>
            <person name="Kim C.-K."/>
            <person name="Kim J.S."/>
            <person name="Ahn B.O."/>
            <person name="Rhee S.Y."/>
            <person name="Sohng J.K."/>
        </authorList>
    </citation>
    <scope>NUCLEOTIDE SEQUENCE</scope>
    <source>
        <tissue evidence="2">Leaf</tissue>
    </source>
</reference>
<name>A0A835CIC2_9FABA</name>
<feature type="compositionally biased region" description="Pro residues" evidence="1">
    <location>
        <begin position="1"/>
        <end position="11"/>
    </location>
</feature>
<protein>
    <submittedName>
        <fullName evidence="2">Uncharacterized protein</fullName>
    </submittedName>
</protein>
<dbReference type="EMBL" id="JAAIUW010000001">
    <property type="protein sequence ID" value="KAF7844241.1"/>
    <property type="molecule type" value="Genomic_DNA"/>
</dbReference>
<proteinExistence type="predicted"/>
<feature type="region of interest" description="Disordered" evidence="1">
    <location>
        <begin position="1"/>
        <end position="45"/>
    </location>
</feature>
<evidence type="ECO:0000313" key="2">
    <source>
        <dbReference type="EMBL" id="KAF7844241.1"/>
    </source>
</evidence>
<accession>A0A835CIC2</accession>
<dbReference type="Proteomes" id="UP000634136">
    <property type="component" value="Unassembled WGS sequence"/>
</dbReference>